<sequence>MIRKAKKRKGKGLNGDSLDAFIGLARQNRPDIDEELQEVFNLVFQGRLPEDPSNPSKLRPLGIPSAVRRIVASHVAKFYRGKFAHHLLPYNFAIGVDRGMDFAIKQTQLQVDRYIQQAQARGEVPSQVGVFLDLRNTFNLVSREKLLSLIADKFPELLPLAETLYGGKGKVNLKYEDGTWHCIMMEEGMNQGCPLSGCFAALVLNEILSELDQLMTARAEERLHLDNKGDDDYYRGRTHQSGFVDDVGAVVPIVDVKYYLETFDKLARRFGCFLNVCKTRILTSCTGQSILPQLRSIDRTLADGLADTIAEFSVKLSTTPDEFEPVEVTDGFVYLGCPIGAPEFARSYFKEKVNEVRHEARKLHQQIDDHQTRLRLFTMSTMLKLPYLLGMDIMHNLPLTDYDYGNWMNRYSELVEDIKELLRSFLSELLDEAEIPDHTILICQLGLKQGGLGLLHPASRAVSDFIVSMNKAQFSARNGFKIWKDAVPVKLHPSLTKLFERDQNQQSIYLQRFHTLLPHVAPIACPAACPPSDHIAHFLHHVSPSSAATRLSQACSITLREHFYTVIADTQPDHLGVLSSLLSPHMSYPLIAMNRSDPRNRLPNDIFDKPPSQGWALTARLQRPPLFVSTPGPIRPPPRSRDLVHRYVRIGEEGGSKRAASCSSVPDAEQARRASAGSYSATVAPIPTKPATPIHRSRPSDGSAAISRPGMSHRSVIFMLNPIV</sequence>
<feature type="non-terminal residue" evidence="3">
    <location>
        <position position="724"/>
    </location>
</feature>
<keyword evidence="4" id="KW-1185">Reference proteome</keyword>
<organism evidence="3 4">
    <name type="scientific">Thalassiosira oceanica</name>
    <name type="common">Marine diatom</name>
    <dbReference type="NCBI Taxonomy" id="159749"/>
    <lineage>
        <taxon>Eukaryota</taxon>
        <taxon>Sar</taxon>
        <taxon>Stramenopiles</taxon>
        <taxon>Ochrophyta</taxon>
        <taxon>Bacillariophyta</taxon>
        <taxon>Coscinodiscophyceae</taxon>
        <taxon>Thalassiosirophycidae</taxon>
        <taxon>Thalassiosirales</taxon>
        <taxon>Thalassiosiraceae</taxon>
        <taxon>Thalassiosira</taxon>
    </lineage>
</organism>
<dbReference type="eggNOG" id="ENOG502RZ2E">
    <property type="taxonomic scope" value="Eukaryota"/>
</dbReference>
<dbReference type="OrthoDB" id="7485566at2759"/>
<dbReference type="EMBL" id="AGNL01000564">
    <property type="protein sequence ID" value="EJK77672.1"/>
    <property type="molecule type" value="Genomic_DNA"/>
</dbReference>
<evidence type="ECO:0000256" key="1">
    <source>
        <dbReference type="SAM" id="MobiDB-lite"/>
    </source>
</evidence>
<evidence type="ECO:0000259" key="2">
    <source>
        <dbReference type="PROSITE" id="PS50878"/>
    </source>
</evidence>
<feature type="region of interest" description="Disordered" evidence="1">
    <location>
        <begin position="676"/>
        <end position="708"/>
    </location>
</feature>
<dbReference type="Proteomes" id="UP000266841">
    <property type="component" value="Unassembled WGS sequence"/>
</dbReference>
<name>K0TRE8_THAOC</name>
<accession>K0TRE8</accession>
<evidence type="ECO:0000313" key="3">
    <source>
        <dbReference type="EMBL" id="EJK77672.1"/>
    </source>
</evidence>
<dbReference type="AlphaFoldDB" id="K0TRE8"/>
<dbReference type="InterPro" id="IPR000477">
    <property type="entry name" value="RT_dom"/>
</dbReference>
<dbReference type="Pfam" id="PF00078">
    <property type="entry name" value="RVT_1"/>
    <property type="match status" value="1"/>
</dbReference>
<gene>
    <name evidence="3" type="ORF">THAOC_00481</name>
</gene>
<feature type="domain" description="Reverse transcriptase" evidence="2">
    <location>
        <begin position="1"/>
        <end position="339"/>
    </location>
</feature>
<proteinExistence type="predicted"/>
<protein>
    <recommendedName>
        <fullName evidence="2">Reverse transcriptase domain-containing protein</fullName>
    </recommendedName>
</protein>
<dbReference type="PROSITE" id="PS50878">
    <property type="entry name" value="RT_POL"/>
    <property type="match status" value="1"/>
</dbReference>
<comment type="caution">
    <text evidence="3">The sequence shown here is derived from an EMBL/GenBank/DDBJ whole genome shotgun (WGS) entry which is preliminary data.</text>
</comment>
<reference evidence="3 4" key="1">
    <citation type="journal article" date="2012" name="Genome Biol.">
        <title>Genome and low-iron response of an oceanic diatom adapted to chronic iron limitation.</title>
        <authorList>
            <person name="Lommer M."/>
            <person name="Specht M."/>
            <person name="Roy A.S."/>
            <person name="Kraemer L."/>
            <person name="Andreson R."/>
            <person name="Gutowska M.A."/>
            <person name="Wolf J."/>
            <person name="Bergner S.V."/>
            <person name="Schilhabel M.B."/>
            <person name="Klostermeier U.C."/>
            <person name="Beiko R.G."/>
            <person name="Rosenstiel P."/>
            <person name="Hippler M."/>
            <person name="Laroche J."/>
        </authorList>
    </citation>
    <scope>NUCLEOTIDE SEQUENCE [LARGE SCALE GENOMIC DNA]</scope>
    <source>
        <strain evidence="3 4">CCMP1005</strain>
    </source>
</reference>
<evidence type="ECO:0000313" key="4">
    <source>
        <dbReference type="Proteomes" id="UP000266841"/>
    </source>
</evidence>